<dbReference type="Pfam" id="PF01858">
    <property type="entry name" value="RB_A"/>
    <property type="match status" value="1"/>
</dbReference>
<dbReference type="PANTHER" id="PTHR13742:SF17">
    <property type="entry name" value="RE32990P-RELATED"/>
    <property type="match status" value="1"/>
</dbReference>
<dbReference type="GO" id="GO:0000785">
    <property type="term" value="C:chromatin"/>
    <property type="evidence" value="ECO:0007669"/>
    <property type="project" value="TreeGrafter"/>
</dbReference>
<dbReference type="Proteomes" id="UP001515480">
    <property type="component" value="Unassembled WGS sequence"/>
</dbReference>
<evidence type="ECO:0000259" key="2">
    <source>
        <dbReference type="SMART" id="SM01368"/>
    </source>
</evidence>
<dbReference type="SUPFAM" id="SSF47954">
    <property type="entry name" value="Cyclin-like"/>
    <property type="match status" value="2"/>
</dbReference>
<evidence type="ECO:0000313" key="4">
    <source>
        <dbReference type="Proteomes" id="UP001515480"/>
    </source>
</evidence>
<dbReference type="GO" id="GO:0005634">
    <property type="term" value="C:nucleus"/>
    <property type="evidence" value="ECO:0007669"/>
    <property type="project" value="InterPro"/>
</dbReference>
<gene>
    <name evidence="3" type="ORF">AB1Y20_019996</name>
</gene>
<dbReference type="InterPro" id="IPR002719">
    <property type="entry name" value="RB_B"/>
</dbReference>
<dbReference type="InterPro" id="IPR036915">
    <property type="entry name" value="Cyclin-like_sf"/>
</dbReference>
<dbReference type="PANTHER" id="PTHR13742">
    <property type="entry name" value="RETINOBLASTOMA-ASSOCIATED PROTEIN RB -RELATED"/>
    <property type="match status" value="1"/>
</dbReference>
<protein>
    <recommendedName>
        <fullName evidence="2">Retinoblastoma-associated protein A-box domain-containing protein</fullName>
    </recommendedName>
</protein>
<dbReference type="Pfam" id="PF01857">
    <property type="entry name" value="RB_B"/>
    <property type="match status" value="1"/>
</dbReference>
<dbReference type="GO" id="GO:0005667">
    <property type="term" value="C:transcription regulator complex"/>
    <property type="evidence" value="ECO:0007669"/>
    <property type="project" value="TreeGrafter"/>
</dbReference>
<comment type="caution">
    <text evidence="3">The sequence shown here is derived from an EMBL/GenBank/DDBJ whole genome shotgun (WGS) entry which is preliminary data.</text>
</comment>
<proteinExistence type="predicted"/>
<feature type="region of interest" description="Disordered" evidence="1">
    <location>
        <begin position="797"/>
        <end position="847"/>
    </location>
</feature>
<dbReference type="InterPro" id="IPR002720">
    <property type="entry name" value="RB_A"/>
</dbReference>
<dbReference type="SMART" id="SM01368">
    <property type="entry name" value="RB_A"/>
    <property type="match status" value="1"/>
</dbReference>
<feature type="compositionally biased region" description="Low complexity" evidence="1">
    <location>
        <begin position="832"/>
        <end position="847"/>
    </location>
</feature>
<dbReference type="AlphaFoldDB" id="A0AB34JTV3"/>
<dbReference type="GO" id="GO:2000134">
    <property type="term" value="P:negative regulation of G1/S transition of mitotic cell cycle"/>
    <property type="evidence" value="ECO:0007669"/>
    <property type="project" value="TreeGrafter"/>
</dbReference>
<dbReference type="GO" id="GO:0000977">
    <property type="term" value="F:RNA polymerase II transcription regulatory region sequence-specific DNA binding"/>
    <property type="evidence" value="ECO:0007669"/>
    <property type="project" value="TreeGrafter"/>
</dbReference>
<sequence>MGSQRELALSSWKDLCEDMKYPPSMHQKGSELIEKSIATKDHLVSEPAGQGHLNCQLSAIAYLSSSKQADISTLLVRFSIPIRTFLNVIDDIIARVQPGVPLPELHAFKAAFVVDSFIFQKWKILFHDLFPDGFVGESKGSVEYDLSFEMSWSLFSLAKAKLLGSKGEWMESFLVLALVAHFLLGHLPDKARTSGFWAELEFPCPQECYPLPQEAQNALWTRMRAQPNDALVQQFMAVIEDLKTLFGVVESTVPQSSHGGCGGQGIRGFFSLATMHEIVQTLKAMYSGVWPSRMPFDAHIFLQLPAAPHITPSTPGSPGRYSQTEACNQLLTPLRQTAPTVTCDKHLATPFTSQLDSVEWLLDAAKVDCLPYLQKFYNACPDSSKLAENIKKRLENLCGKVKTYLQTAEVPCDVEERCMLGMRLYYKILLEFLKSEEDRLKQTNFSALLSNDSFHTSLFACCMEGVFASYTMRDVAFPTITKILGLHAFDFMKVIESFVKHEPNLPSHLKHHYQRVESRVIESFAWSHDSPLHALMREYEASSNAIHEGGQTRAKAALQQFMKKCRYLAGKRTQELCVLLLLPSALVQQVWSCVKIVLNMCRSLLENRHLDQIIMCSVYGVCRVNNKALPKQVTFREIIEKYKQQPHASAMVFREVFMTAEEEPQDIIKFYNKIFIPVMKEHLLLARQGNPNGMDSPGLEYVVGASPQRVTTGADVYVSQPRNIPMSPRTKKLYAFPTTPVQTASEGLRKINRTLNPNAAVADSAAQTLQALSSSTASAPQSVGDHLMAAPQPPAEQLRKRSLNLSQEQAQDGPGSGSRRVMQRRWEESMAAERSASASSAGGESEA</sequence>
<dbReference type="GO" id="GO:0030154">
    <property type="term" value="P:cell differentiation"/>
    <property type="evidence" value="ECO:0007669"/>
    <property type="project" value="TreeGrafter"/>
</dbReference>
<evidence type="ECO:0000256" key="1">
    <source>
        <dbReference type="SAM" id="MobiDB-lite"/>
    </source>
</evidence>
<dbReference type="CDD" id="cd20548">
    <property type="entry name" value="CYCLIN_RB-like"/>
    <property type="match status" value="1"/>
</dbReference>
<dbReference type="InterPro" id="IPR028309">
    <property type="entry name" value="RB_fam"/>
</dbReference>
<reference evidence="3 4" key="1">
    <citation type="journal article" date="2024" name="Science">
        <title>Giant polyketide synthase enzymes in the biosynthesis of giant marine polyether toxins.</title>
        <authorList>
            <person name="Fallon T.R."/>
            <person name="Shende V.V."/>
            <person name="Wierzbicki I.H."/>
            <person name="Pendleton A.L."/>
            <person name="Watervoot N.F."/>
            <person name="Auber R.P."/>
            <person name="Gonzalez D.J."/>
            <person name="Wisecaver J.H."/>
            <person name="Moore B.S."/>
        </authorList>
    </citation>
    <scope>NUCLEOTIDE SEQUENCE [LARGE SCALE GENOMIC DNA]</scope>
    <source>
        <strain evidence="3 4">12B1</strain>
    </source>
</reference>
<accession>A0AB34JTV3</accession>
<keyword evidence="4" id="KW-1185">Reference proteome</keyword>
<dbReference type="Gene3D" id="1.10.472.10">
    <property type="entry name" value="Cyclin-like"/>
    <property type="match status" value="2"/>
</dbReference>
<evidence type="ECO:0000313" key="3">
    <source>
        <dbReference type="EMBL" id="KAL1525124.1"/>
    </source>
</evidence>
<name>A0AB34JTV3_PRYPA</name>
<feature type="domain" description="Retinoblastoma-associated protein A-box" evidence="2">
    <location>
        <begin position="349"/>
        <end position="536"/>
    </location>
</feature>
<dbReference type="EMBL" id="JBGBPQ010000004">
    <property type="protein sequence ID" value="KAL1525124.1"/>
    <property type="molecule type" value="Genomic_DNA"/>
</dbReference>
<organism evidence="3 4">
    <name type="scientific">Prymnesium parvum</name>
    <name type="common">Toxic golden alga</name>
    <dbReference type="NCBI Taxonomy" id="97485"/>
    <lineage>
        <taxon>Eukaryota</taxon>
        <taxon>Haptista</taxon>
        <taxon>Haptophyta</taxon>
        <taxon>Prymnesiophyceae</taxon>
        <taxon>Prymnesiales</taxon>
        <taxon>Prymnesiaceae</taxon>
        <taxon>Prymnesium</taxon>
    </lineage>
</organism>
<dbReference type="GO" id="GO:0006357">
    <property type="term" value="P:regulation of transcription by RNA polymerase II"/>
    <property type="evidence" value="ECO:0007669"/>
    <property type="project" value="InterPro"/>
</dbReference>